<evidence type="ECO:0000256" key="2">
    <source>
        <dbReference type="ARBA" id="ARBA00004173"/>
    </source>
</evidence>
<evidence type="ECO:0000256" key="7">
    <source>
        <dbReference type="ARBA" id="ARBA00022801"/>
    </source>
</evidence>
<evidence type="ECO:0000259" key="19">
    <source>
        <dbReference type="Pfam" id="PF03061"/>
    </source>
</evidence>
<evidence type="ECO:0000256" key="4">
    <source>
        <dbReference type="ARBA" id="ARBA00004514"/>
    </source>
</evidence>
<evidence type="ECO:0000256" key="8">
    <source>
        <dbReference type="ARBA" id="ARBA00022990"/>
    </source>
</evidence>
<evidence type="ECO:0000313" key="21">
    <source>
        <dbReference type="Proteomes" id="UP000593573"/>
    </source>
</evidence>
<dbReference type="EMBL" id="JABFAB010000008">
    <property type="protein sequence ID" value="MBA0655009.1"/>
    <property type="molecule type" value="Genomic_DNA"/>
</dbReference>
<evidence type="ECO:0000256" key="9">
    <source>
        <dbReference type="ARBA" id="ARBA00023098"/>
    </source>
</evidence>
<keyword evidence="6" id="KW-0963">Cytoplasm</keyword>
<dbReference type="GO" id="GO:0005829">
    <property type="term" value="C:cytosol"/>
    <property type="evidence" value="ECO:0007669"/>
    <property type="project" value="UniProtKB-SubCell"/>
</dbReference>
<evidence type="ECO:0000256" key="1">
    <source>
        <dbReference type="ARBA" id="ARBA00004123"/>
    </source>
</evidence>
<dbReference type="PANTHER" id="PTHR21660">
    <property type="entry name" value="THIOESTERASE SUPERFAMILY MEMBER-RELATED"/>
    <property type="match status" value="1"/>
</dbReference>
<keyword evidence="7" id="KW-0378">Hydrolase</keyword>
<evidence type="ECO:0000256" key="17">
    <source>
        <dbReference type="ARBA" id="ARBA00081533"/>
    </source>
</evidence>
<protein>
    <recommendedName>
        <fullName evidence="16">Acyl-coenzyme A thioesterase 13</fullName>
    </recommendedName>
    <alternativeName>
        <fullName evidence="17">Hotdog-fold thioesterase superfamily member 2</fullName>
    </alternativeName>
    <alternativeName>
        <fullName evidence="18">Thioesterase superfamily member 2</fullName>
    </alternativeName>
</protein>
<keyword evidence="21" id="KW-1185">Reference proteome</keyword>
<proteinExistence type="inferred from homology"/>
<keyword evidence="8" id="KW-0007">Acetylation</keyword>
<feature type="domain" description="Thioesterase" evidence="19">
    <location>
        <begin position="88"/>
        <end position="162"/>
    </location>
</feature>
<dbReference type="GO" id="GO:0047617">
    <property type="term" value="F:fatty acyl-CoA hydrolase activity"/>
    <property type="evidence" value="ECO:0007669"/>
    <property type="project" value="InterPro"/>
</dbReference>
<dbReference type="GO" id="GO:0005739">
    <property type="term" value="C:mitochondrion"/>
    <property type="evidence" value="ECO:0007669"/>
    <property type="project" value="UniProtKB-SubCell"/>
</dbReference>
<evidence type="ECO:0000256" key="6">
    <source>
        <dbReference type="ARBA" id="ARBA00022490"/>
    </source>
</evidence>
<dbReference type="CDD" id="cd03443">
    <property type="entry name" value="PaaI_thioesterase"/>
    <property type="match status" value="1"/>
</dbReference>
<evidence type="ECO:0000256" key="3">
    <source>
        <dbReference type="ARBA" id="ARBA00004186"/>
    </source>
</evidence>
<evidence type="ECO:0000256" key="11">
    <source>
        <dbReference type="ARBA" id="ARBA00023212"/>
    </source>
</evidence>
<dbReference type="GO" id="GO:0005819">
    <property type="term" value="C:spindle"/>
    <property type="evidence" value="ECO:0007669"/>
    <property type="project" value="UniProtKB-SubCell"/>
</dbReference>
<evidence type="ECO:0000256" key="16">
    <source>
        <dbReference type="ARBA" id="ARBA00067273"/>
    </source>
</evidence>
<sequence>MRVEKKARRKKQKMWILGKTKAGMRRLKGMEVEKVKRYLESSATIDGDKLPLRFFERLIMHGLRVELIETNRLVCSFKVTPRLLNEGNYLHSGAVATFLDLVSSAAIYTAGGTFVGTSVEINISFMDAAYADEDIEIEAKALHVGKAVAVLSVEFRKKSTGKIIAQGRHTKYLPLPSKM</sequence>
<evidence type="ECO:0000256" key="12">
    <source>
        <dbReference type="ARBA" id="ARBA00023242"/>
    </source>
</evidence>
<dbReference type="NCBIfam" id="TIGR00369">
    <property type="entry name" value="unchar_dom_1"/>
    <property type="match status" value="1"/>
</dbReference>
<comment type="caution">
    <text evidence="20">The sequence shown here is derived from an EMBL/GenBank/DDBJ whole genome shotgun (WGS) entry which is preliminary data.</text>
</comment>
<keyword evidence="10" id="KW-0496">Mitochondrion</keyword>
<keyword evidence="9" id="KW-0443">Lipid metabolism</keyword>
<dbReference type="FunFam" id="3.10.129.10:FF:000021">
    <property type="entry name" value="Acyl-coenzyme A thioesterase 13"/>
    <property type="match status" value="1"/>
</dbReference>
<dbReference type="GO" id="GO:0006629">
    <property type="term" value="P:lipid metabolic process"/>
    <property type="evidence" value="ECO:0007669"/>
    <property type="project" value="UniProtKB-KW"/>
</dbReference>
<dbReference type="SUPFAM" id="SSF54637">
    <property type="entry name" value="Thioesterase/thiol ester dehydrase-isomerase"/>
    <property type="match status" value="1"/>
</dbReference>
<keyword evidence="12" id="KW-0539">Nucleus</keyword>
<evidence type="ECO:0000256" key="15">
    <source>
        <dbReference type="ARBA" id="ARBA00064709"/>
    </source>
</evidence>
<reference evidence="20 21" key="1">
    <citation type="journal article" date="2019" name="Genome Biol. Evol.">
        <title>Insights into the evolution of the New World diploid cottons (Gossypium, subgenus Houzingenia) based on genome sequencing.</title>
        <authorList>
            <person name="Grover C.E."/>
            <person name="Arick M.A. 2nd"/>
            <person name="Thrash A."/>
            <person name="Conover J.L."/>
            <person name="Sanders W.S."/>
            <person name="Peterson D.G."/>
            <person name="Frelichowski J.E."/>
            <person name="Scheffler J.A."/>
            <person name="Scheffler B.E."/>
            <person name="Wendel J.F."/>
        </authorList>
    </citation>
    <scope>NUCLEOTIDE SEQUENCE [LARGE SCALE GENOMIC DNA]</scope>
    <source>
        <strain evidence="20">57</strain>
        <tissue evidence="20">Leaf</tissue>
    </source>
</reference>
<dbReference type="InterPro" id="IPR006683">
    <property type="entry name" value="Thioestr_dom"/>
</dbReference>
<comment type="function">
    <text evidence="14">Catalyzes the hydrolysis of acyl-CoAs into free fatty acids and coenzyme A (CoASH), regulating their respective intracellular levels. Has acyl-CoA thioesterase activity towards medium (C12) and long-chain (C18) fatty acyl-CoA substrates. Can also hydrolyze 3-hydroxyphenylacetyl-CoA and 3,4-dihydroxyphenylacetyl-CoA (in vitro). May play a role in controlling adaptive thermogenesis.</text>
</comment>
<dbReference type="Pfam" id="PF03061">
    <property type="entry name" value="4HBT"/>
    <property type="match status" value="1"/>
</dbReference>
<evidence type="ECO:0000256" key="10">
    <source>
        <dbReference type="ARBA" id="ARBA00023128"/>
    </source>
</evidence>
<evidence type="ECO:0000256" key="5">
    <source>
        <dbReference type="ARBA" id="ARBA00008324"/>
    </source>
</evidence>
<comment type="subcellular location">
    <subcellularLocation>
        <location evidence="3">Cytoplasm</location>
        <location evidence="3">Cytoskeleton</location>
        <location evidence="3">Spindle</location>
    </subcellularLocation>
    <subcellularLocation>
        <location evidence="4">Cytoplasm</location>
        <location evidence="4">Cytosol</location>
    </subcellularLocation>
    <subcellularLocation>
        <location evidence="2">Mitochondrion</location>
    </subcellularLocation>
    <subcellularLocation>
        <location evidence="1">Nucleus</location>
    </subcellularLocation>
</comment>
<dbReference type="Gene3D" id="3.10.129.10">
    <property type="entry name" value="Hotdog Thioesterase"/>
    <property type="match status" value="1"/>
</dbReference>
<dbReference type="InterPro" id="IPR039298">
    <property type="entry name" value="ACOT13"/>
</dbReference>
<evidence type="ECO:0000256" key="18">
    <source>
        <dbReference type="ARBA" id="ARBA00083956"/>
    </source>
</evidence>
<dbReference type="PANTHER" id="PTHR21660:SF32">
    <property type="entry name" value="ACYL-COENZYME A THIOESTERASE 13-LIKE"/>
    <property type="match status" value="1"/>
</dbReference>
<dbReference type="AlphaFoldDB" id="A0A7J8UXR6"/>
<comment type="subunit">
    <text evidence="15">Homotetramer. Interacts with PCTP.</text>
</comment>
<dbReference type="InterPro" id="IPR003736">
    <property type="entry name" value="PAAI_dom"/>
</dbReference>
<comment type="catalytic activity">
    <reaction evidence="13">
        <text>a fatty acyl-CoA + H2O = a fatty acid + CoA + H(+)</text>
        <dbReference type="Rhea" id="RHEA:16781"/>
        <dbReference type="ChEBI" id="CHEBI:15377"/>
        <dbReference type="ChEBI" id="CHEBI:15378"/>
        <dbReference type="ChEBI" id="CHEBI:28868"/>
        <dbReference type="ChEBI" id="CHEBI:57287"/>
        <dbReference type="ChEBI" id="CHEBI:77636"/>
    </reaction>
    <physiologicalReaction direction="left-to-right" evidence="13">
        <dbReference type="Rhea" id="RHEA:16782"/>
    </physiologicalReaction>
</comment>
<organism evidence="20 21">
    <name type="scientific">Gossypium klotzschianum</name>
    <dbReference type="NCBI Taxonomy" id="34286"/>
    <lineage>
        <taxon>Eukaryota</taxon>
        <taxon>Viridiplantae</taxon>
        <taxon>Streptophyta</taxon>
        <taxon>Embryophyta</taxon>
        <taxon>Tracheophyta</taxon>
        <taxon>Spermatophyta</taxon>
        <taxon>Magnoliopsida</taxon>
        <taxon>eudicotyledons</taxon>
        <taxon>Gunneridae</taxon>
        <taxon>Pentapetalae</taxon>
        <taxon>rosids</taxon>
        <taxon>malvids</taxon>
        <taxon>Malvales</taxon>
        <taxon>Malvaceae</taxon>
        <taxon>Malvoideae</taxon>
        <taxon>Gossypium</taxon>
    </lineage>
</organism>
<name>A0A7J8UXR6_9ROSI</name>
<keyword evidence="11" id="KW-0206">Cytoskeleton</keyword>
<dbReference type="OrthoDB" id="46529at2759"/>
<gene>
    <name evidence="20" type="ORF">Goklo_007533</name>
</gene>
<evidence type="ECO:0000256" key="13">
    <source>
        <dbReference type="ARBA" id="ARBA00052976"/>
    </source>
</evidence>
<evidence type="ECO:0000313" key="20">
    <source>
        <dbReference type="EMBL" id="MBA0655009.1"/>
    </source>
</evidence>
<evidence type="ECO:0000256" key="14">
    <source>
        <dbReference type="ARBA" id="ARBA00058205"/>
    </source>
</evidence>
<accession>A0A7J8UXR6</accession>
<dbReference type="Proteomes" id="UP000593573">
    <property type="component" value="Unassembled WGS sequence"/>
</dbReference>
<comment type="similarity">
    <text evidence="5">Belongs to the thioesterase PaaI family.</text>
</comment>
<dbReference type="InterPro" id="IPR029069">
    <property type="entry name" value="HotDog_dom_sf"/>
</dbReference>
<dbReference type="GO" id="GO:0005634">
    <property type="term" value="C:nucleus"/>
    <property type="evidence" value="ECO:0007669"/>
    <property type="project" value="UniProtKB-SubCell"/>
</dbReference>